<dbReference type="Pfam" id="PF14393">
    <property type="entry name" value="DUF4422"/>
    <property type="match status" value="1"/>
</dbReference>
<gene>
    <name evidence="2" type="ORF">BCHO_0652</name>
</gene>
<dbReference type="EMBL" id="JGYU01000007">
    <property type="protein sequence ID" value="KFI56978.1"/>
    <property type="molecule type" value="Genomic_DNA"/>
</dbReference>
<accession>A0A087ADX8</accession>
<dbReference type="GO" id="GO:0016740">
    <property type="term" value="F:transferase activity"/>
    <property type="evidence" value="ECO:0007669"/>
    <property type="project" value="UniProtKB-KW"/>
</dbReference>
<dbReference type="eggNOG" id="COG1442">
    <property type="taxonomic scope" value="Bacteria"/>
</dbReference>
<reference evidence="2 3" key="1">
    <citation type="submission" date="2014-03" db="EMBL/GenBank/DDBJ databases">
        <title>Genomics of Bifidobacteria.</title>
        <authorList>
            <person name="Ventura M."/>
            <person name="Milani C."/>
            <person name="Lugli G.A."/>
        </authorList>
    </citation>
    <scope>NUCLEOTIDE SEQUENCE [LARGE SCALE GENOMIC DNA]</scope>
    <source>
        <strain evidence="2 3">LMG 10510</strain>
    </source>
</reference>
<name>A0A087ADX8_9BIFI</name>
<dbReference type="OrthoDB" id="3183633at2"/>
<keyword evidence="3" id="KW-1185">Reference proteome</keyword>
<proteinExistence type="predicted"/>
<keyword evidence="2" id="KW-0808">Transferase</keyword>
<dbReference type="Proteomes" id="UP000028995">
    <property type="component" value="Unassembled WGS sequence"/>
</dbReference>
<comment type="caution">
    <text evidence="2">The sequence shown here is derived from an EMBL/GenBank/DDBJ whole genome shotgun (WGS) entry which is preliminary data.</text>
</comment>
<protein>
    <submittedName>
        <fullName evidence="2">Glycosyl transferase</fullName>
    </submittedName>
</protein>
<dbReference type="AlphaFoldDB" id="A0A087ADX8"/>
<organism evidence="2 3">
    <name type="scientific">Bifidobacterium choerinum</name>
    <dbReference type="NCBI Taxonomy" id="35760"/>
    <lineage>
        <taxon>Bacteria</taxon>
        <taxon>Bacillati</taxon>
        <taxon>Actinomycetota</taxon>
        <taxon>Actinomycetes</taxon>
        <taxon>Bifidobacteriales</taxon>
        <taxon>Bifidobacteriaceae</taxon>
        <taxon>Bifidobacterium</taxon>
    </lineage>
</organism>
<evidence type="ECO:0000259" key="1">
    <source>
        <dbReference type="Pfam" id="PF14393"/>
    </source>
</evidence>
<dbReference type="STRING" id="35760.BCHO_0652"/>
<feature type="domain" description="DUF4422" evidence="1">
    <location>
        <begin position="1"/>
        <end position="219"/>
    </location>
</feature>
<dbReference type="InterPro" id="IPR025536">
    <property type="entry name" value="DUF4422"/>
</dbReference>
<sequence>MHKPAPIPHGRAYLPIHVGAALHPDVLTDIQQDDTGDNISELNPYYCELTALYWLWKNNDSDYKGLVHYRRLFATRNFFKGRGRSSDPLARVINDDELAQTLAKHSVIMPTKRYYVIETIHSHYVHTMYAEQIDVAETVLAHMTPQYMSEWKKLMKRRSSRFFNMMIMDREHFDAYCAWVFPILAEITRRLPPDQYEAFHARYPGRISEMLLNVWIDHNNIDFGELPTVHTESINWWKKGTSFLKAKFFKKRYTGSF</sequence>
<evidence type="ECO:0000313" key="2">
    <source>
        <dbReference type="EMBL" id="KFI56978.1"/>
    </source>
</evidence>
<evidence type="ECO:0000313" key="3">
    <source>
        <dbReference type="Proteomes" id="UP000028995"/>
    </source>
</evidence>